<feature type="non-terminal residue" evidence="1">
    <location>
        <position position="1"/>
    </location>
</feature>
<dbReference type="AlphaFoldDB" id="A0A1A8D5I0"/>
<sequence length="34" mass="4050">HVRILRNKTLEKTFIYKVKAVQSQCSVCFTSRHK</sequence>
<dbReference type="EMBL" id="HAEA01000093">
    <property type="protein sequence ID" value="SBQ28573.1"/>
    <property type="molecule type" value="Transcribed_RNA"/>
</dbReference>
<reference evidence="1" key="1">
    <citation type="submission" date="2016-05" db="EMBL/GenBank/DDBJ databases">
        <authorList>
            <person name="Lavstsen T."/>
            <person name="Jespersen J.S."/>
        </authorList>
    </citation>
    <scope>NUCLEOTIDE SEQUENCE</scope>
    <source>
        <tissue evidence="1">Brain</tissue>
    </source>
</reference>
<protein>
    <submittedName>
        <fullName evidence="1">Uncharacterized protein</fullName>
    </submittedName>
</protein>
<evidence type="ECO:0000313" key="1">
    <source>
        <dbReference type="EMBL" id="SBQ28573.1"/>
    </source>
</evidence>
<name>A0A1A8D5I0_NOTKA</name>
<proteinExistence type="predicted"/>
<accession>A0A1A8D5I0</accession>
<gene>
    <name evidence="1" type="primary">Nfu_g_1_007397</name>
</gene>
<reference evidence="1" key="2">
    <citation type="submission" date="2016-06" db="EMBL/GenBank/DDBJ databases">
        <title>The genome of a short-lived fish provides insights into sex chromosome evolution and the genetic control of aging.</title>
        <authorList>
            <person name="Reichwald K."/>
            <person name="Felder M."/>
            <person name="Petzold A."/>
            <person name="Koch P."/>
            <person name="Groth M."/>
            <person name="Platzer M."/>
        </authorList>
    </citation>
    <scope>NUCLEOTIDE SEQUENCE</scope>
    <source>
        <tissue evidence="1">Brain</tissue>
    </source>
</reference>
<organism evidence="1">
    <name type="scientific">Nothobranchius kadleci</name>
    <name type="common">African annual killifish</name>
    <dbReference type="NCBI Taxonomy" id="1051664"/>
    <lineage>
        <taxon>Eukaryota</taxon>
        <taxon>Metazoa</taxon>
        <taxon>Chordata</taxon>
        <taxon>Craniata</taxon>
        <taxon>Vertebrata</taxon>
        <taxon>Euteleostomi</taxon>
        <taxon>Actinopterygii</taxon>
        <taxon>Neopterygii</taxon>
        <taxon>Teleostei</taxon>
        <taxon>Neoteleostei</taxon>
        <taxon>Acanthomorphata</taxon>
        <taxon>Ovalentaria</taxon>
        <taxon>Atherinomorphae</taxon>
        <taxon>Cyprinodontiformes</taxon>
        <taxon>Nothobranchiidae</taxon>
        <taxon>Nothobranchius</taxon>
    </lineage>
</organism>